<evidence type="ECO:0000313" key="3">
    <source>
        <dbReference type="EMBL" id="PAV80653.1"/>
    </source>
</evidence>
<keyword evidence="4" id="KW-1185">Reference proteome</keyword>
<proteinExistence type="predicted"/>
<feature type="compositionally biased region" description="Basic residues" evidence="1">
    <location>
        <begin position="43"/>
        <end position="57"/>
    </location>
</feature>
<accession>A0A2A2L3E4</accession>
<feature type="compositionally biased region" description="Basic and acidic residues" evidence="1">
    <location>
        <begin position="33"/>
        <end position="42"/>
    </location>
</feature>
<dbReference type="EMBL" id="LIAE01007231">
    <property type="protein sequence ID" value="PAV80653.1"/>
    <property type="molecule type" value="Genomic_DNA"/>
</dbReference>
<evidence type="ECO:0000256" key="2">
    <source>
        <dbReference type="SAM" id="SignalP"/>
    </source>
</evidence>
<feature type="region of interest" description="Disordered" evidence="1">
    <location>
        <begin position="262"/>
        <end position="356"/>
    </location>
</feature>
<dbReference type="STRING" id="2018661.A0A2A2L3E4"/>
<feature type="compositionally biased region" description="Basic and acidic residues" evidence="1">
    <location>
        <begin position="165"/>
        <end position="180"/>
    </location>
</feature>
<dbReference type="AlphaFoldDB" id="A0A2A2L3E4"/>
<dbReference type="OrthoDB" id="5870816at2759"/>
<reference evidence="3 4" key="1">
    <citation type="journal article" date="2017" name="Curr. Biol.">
        <title>Genome architecture and evolution of a unichromosomal asexual nematode.</title>
        <authorList>
            <person name="Fradin H."/>
            <person name="Zegar C."/>
            <person name="Gutwein M."/>
            <person name="Lucas J."/>
            <person name="Kovtun M."/>
            <person name="Corcoran D."/>
            <person name="Baugh L.R."/>
            <person name="Kiontke K."/>
            <person name="Gunsalus K."/>
            <person name="Fitch D.H."/>
            <person name="Piano F."/>
        </authorList>
    </citation>
    <scope>NUCLEOTIDE SEQUENCE [LARGE SCALE GENOMIC DNA]</scope>
    <source>
        <strain evidence="3">PF1309</strain>
    </source>
</reference>
<name>A0A2A2L3E4_9BILA</name>
<feature type="region of interest" description="Disordered" evidence="1">
    <location>
        <begin position="26"/>
        <end position="64"/>
    </location>
</feature>
<comment type="caution">
    <text evidence="3">The sequence shown here is derived from an EMBL/GenBank/DDBJ whole genome shotgun (WGS) entry which is preliminary data.</text>
</comment>
<feature type="compositionally biased region" description="Polar residues" evidence="1">
    <location>
        <begin position="262"/>
        <end position="298"/>
    </location>
</feature>
<evidence type="ECO:0000313" key="4">
    <source>
        <dbReference type="Proteomes" id="UP000218231"/>
    </source>
</evidence>
<keyword evidence="2" id="KW-0732">Signal</keyword>
<feature type="compositionally biased region" description="Polar residues" evidence="1">
    <location>
        <begin position="319"/>
        <end position="334"/>
    </location>
</feature>
<feature type="signal peptide" evidence="2">
    <location>
        <begin position="1"/>
        <end position="17"/>
    </location>
</feature>
<protein>
    <submittedName>
        <fullName evidence="3">Uncharacterized protein</fullName>
    </submittedName>
</protein>
<sequence length="356" mass="39667">MLVRLVGWFWLLGVVVAASTDANYTETSVEGNGEVKPEDAAGKYHKHHHHSRGRHHSRERDDYDDHYGSYGYGNSYYPQQPYYLPPPLRDQYVCDLDASVLLAVDGHSYGYNKAIRVRCADVTNDADSCNVCCLNSARKDTSITNDQIKSFLVLVDNHKKHHKKDKDEKSKEEDKDESEKMKRRKRSADYGYGSGYYSRDRHRPLKVKSVPWKADDYYNNVKCVCCAPKRDVVVPIVGQSPPTSPYVQPVPLVQTVQAPAFNTQPSWSSQPQQATGSVWPQPASTVQQRQAADGSWNSDMPKPPAPPVAQVTTIPDGFAQTSLSSPNEGSQVTWDKTAPQQPAAAAATSSQATWTH</sequence>
<feature type="region of interest" description="Disordered" evidence="1">
    <location>
        <begin position="159"/>
        <end position="194"/>
    </location>
</feature>
<feature type="chain" id="PRO_5012358526" evidence="2">
    <location>
        <begin position="18"/>
        <end position="356"/>
    </location>
</feature>
<dbReference type="Proteomes" id="UP000218231">
    <property type="component" value="Unassembled WGS sequence"/>
</dbReference>
<evidence type="ECO:0000256" key="1">
    <source>
        <dbReference type="SAM" id="MobiDB-lite"/>
    </source>
</evidence>
<organism evidence="3 4">
    <name type="scientific">Diploscapter pachys</name>
    <dbReference type="NCBI Taxonomy" id="2018661"/>
    <lineage>
        <taxon>Eukaryota</taxon>
        <taxon>Metazoa</taxon>
        <taxon>Ecdysozoa</taxon>
        <taxon>Nematoda</taxon>
        <taxon>Chromadorea</taxon>
        <taxon>Rhabditida</taxon>
        <taxon>Rhabditina</taxon>
        <taxon>Rhabditomorpha</taxon>
        <taxon>Rhabditoidea</taxon>
        <taxon>Rhabditidae</taxon>
        <taxon>Diploscapter</taxon>
    </lineage>
</organism>
<gene>
    <name evidence="3" type="ORF">WR25_22873</name>
</gene>
<feature type="compositionally biased region" description="Low complexity" evidence="1">
    <location>
        <begin position="337"/>
        <end position="356"/>
    </location>
</feature>